<evidence type="ECO:0000313" key="10">
    <source>
        <dbReference type="Proteomes" id="UP000006545"/>
    </source>
</evidence>
<dbReference type="InterPro" id="IPR029751">
    <property type="entry name" value="Ribosomal_L25_dom"/>
</dbReference>
<dbReference type="HOGENOM" id="CLU_075939_2_1_10"/>
<dbReference type="PANTHER" id="PTHR33284">
    <property type="entry name" value="RIBOSOMAL PROTEIN L25/GLN-TRNA SYNTHETASE, ANTI-CODON-BINDING DOMAIN-CONTAINING PROTEIN"/>
    <property type="match status" value="1"/>
</dbReference>
<keyword evidence="1 5" id="KW-0699">rRNA-binding</keyword>
<dbReference type="CDD" id="cd00495">
    <property type="entry name" value="Ribosomal_L25_TL5_CTC"/>
    <property type="match status" value="1"/>
</dbReference>
<dbReference type="NCBIfam" id="TIGR00731">
    <property type="entry name" value="bL25_bact_ctc"/>
    <property type="match status" value="1"/>
</dbReference>
<dbReference type="HAMAP" id="MF_01334">
    <property type="entry name" value="Ribosomal_bL25_CTC"/>
    <property type="match status" value="1"/>
</dbReference>
<reference evidence="10" key="1">
    <citation type="submission" date="2011-04" db="EMBL/GenBank/DDBJ databases">
        <title>The complete genome of Porphyromonas asaccharolytica DSM 20707.</title>
        <authorList>
            <person name="Lucas S."/>
            <person name="Han J."/>
            <person name="Lapidus A."/>
            <person name="Bruce D."/>
            <person name="Goodwin L."/>
            <person name="Pitluck S."/>
            <person name="Peters L."/>
            <person name="Kyrpides N."/>
            <person name="Mavromatis K."/>
            <person name="Ivanova N."/>
            <person name="Ovchinnikova G."/>
            <person name="Pagani I."/>
            <person name="Lu M."/>
            <person name="Detter J.C."/>
            <person name="Tapia R."/>
            <person name="Han C."/>
            <person name="Land M."/>
            <person name="Hauser L."/>
            <person name="Markowitz V."/>
            <person name="Cheng J.-F."/>
            <person name="Hugenholtz P."/>
            <person name="Woyke T."/>
            <person name="Wu D."/>
            <person name="Gronow S."/>
            <person name="Wellnitz S."/>
            <person name="Brambilla E."/>
            <person name="Klenk H.-P."/>
            <person name="Eisen J.A."/>
        </authorList>
    </citation>
    <scope>NUCLEOTIDE SEQUENCE [LARGE SCALE GENOMIC DNA]</scope>
    <source>
        <strain evidence="10">ATCC 25260 / DSM 20707 / VPI 4198</strain>
    </source>
</reference>
<dbReference type="InterPro" id="IPR020057">
    <property type="entry name" value="Ribosomal_bL25_b-dom"/>
</dbReference>
<dbReference type="OrthoDB" id="9786489at2"/>
<keyword evidence="10" id="KW-1185">Reference proteome</keyword>
<dbReference type="Gene3D" id="2.40.240.10">
    <property type="entry name" value="Ribosomal Protein L25, Chain P"/>
    <property type="match status" value="1"/>
</dbReference>
<dbReference type="RefSeq" id="WP_004330883.1">
    <property type="nucleotide sequence ID" value="NC_015501.1"/>
</dbReference>
<gene>
    <name evidence="5" type="primary">rplY</name>
    <name evidence="5" type="synonym">ctc</name>
    <name evidence="9" type="ordered locus">Poras_0702</name>
</gene>
<protein>
    <recommendedName>
        <fullName evidence="5">Large ribosomal subunit protein bL25</fullName>
    </recommendedName>
    <alternativeName>
        <fullName evidence="5">General stress protein CTC</fullName>
    </alternativeName>
</protein>
<name>F4KJS5_PORAD</name>
<evidence type="ECO:0000256" key="4">
    <source>
        <dbReference type="ARBA" id="ARBA00023274"/>
    </source>
</evidence>
<dbReference type="KEGG" id="pah:Poras_0702"/>
<evidence type="ECO:0000313" key="9">
    <source>
        <dbReference type="EMBL" id="AEE12652.1"/>
    </source>
</evidence>
<keyword evidence="4 5" id="KW-0687">Ribonucleoprotein</keyword>
<dbReference type="InterPro" id="IPR037121">
    <property type="entry name" value="Ribosomal_bL25_C"/>
</dbReference>
<dbReference type="GO" id="GO:0003735">
    <property type="term" value="F:structural constituent of ribosome"/>
    <property type="evidence" value="ECO:0007669"/>
    <property type="project" value="InterPro"/>
</dbReference>
<dbReference type="InterPro" id="IPR020056">
    <property type="entry name" value="Rbsml_bL25/Gln-tRNA_synth_N"/>
</dbReference>
<comment type="similarity">
    <text evidence="5">Belongs to the bacterial ribosomal protein bL25 family. CTC subfamily.</text>
</comment>
<dbReference type="GO" id="GO:0022625">
    <property type="term" value="C:cytosolic large ribosomal subunit"/>
    <property type="evidence" value="ECO:0007669"/>
    <property type="project" value="TreeGrafter"/>
</dbReference>
<dbReference type="eggNOG" id="COG1825">
    <property type="taxonomic scope" value="Bacteria"/>
</dbReference>
<organism evidence="9 10">
    <name type="scientific">Porphyromonas asaccharolytica (strain ATCC 25260 / DSM 20707 / BCRC 10618 / CCUG 7834 / JCM 6326 / LMG 13178 / VPI 4198 / B440)</name>
    <name type="common">Bacteroides asaccharolyticus</name>
    <dbReference type="NCBI Taxonomy" id="879243"/>
    <lineage>
        <taxon>Bacteria</taxon>
        <taxon>Pseudomonadati</taxon>
        <taxon>Bacteroidota</taxon>
        <taxon>Bacteroidia</taxon>
        <taxon>Bacteroidales</taxon>
        <taxon>Porphyromonadaceae</taxon>
        <taxon>Porphyromonas</taxon>
    </lineage>
</organism>
<proteinExistence type="inferred from homology"/>
<evidence type="ECO:0000256" key="3">
    <source>
        <dbReference type="ARBA" id="ARBA00022980"/>
    </source>
</evidence>
<dbReference type="SUPFAM" id="SSF50715">
    <property type="entry name" value="Ribosomal protein L25-like"/>
    <property type="match status" value="1"/>
</dbReference>
<comment type="subunit">
    <text evidence="5">Part of the 50S ribosomal subunit; part of the 5S rRNA/L5/L18/L25 subcomplex. Contacts the 5S rRNA. Binds to the 5S rRNA independently of L5 and L18.</text>
</comment>
<dbReference type="Pfam" id="PF14693">
    <property type="entry name" value="Ribosomal_TL5_C"/>
    <property type="match status" value="1"/>
</dbReference>
<evidence type="ECO:0000256" key="6">
    <source>
        <dbReference type="SAM" id="MobiDB-lite"/>
    </source>
</evidence>
<comment type="function">
    <text evidence="5">This is one of the proteins that binds to the 5S RNA in the ribosome where it forms part of the central protuberance.</text>
</comment>
<dbReference type="PANTHER" id="PTHR33284:SF1">
    <property type="entry name" value="RIBOSOMAL PROTEIN L25_GLN-TRNA SYNTHETASE, ANTI-CODON-BINDING DOMAIN-CONTAINING PROTEIN"/>
    <property type="match status" value="1"/>
</dbReference>
<dbReference type="AlphaFoldDB" id="F4KJS5"/>
<dbReference type="GO" id="GO:0008097">
    <property type="term" value="F:5S rRNA binding"/>
    <property type="evidence" value="ECO:0007669"/>
    <property type="project" value="InterPro"/>
</dbReference>
<dbReference type="InterPro" id="IPR020930">
    <property type="entry name" value="Ribosomal_uL5_bac-type"/>
</dbReference>
<feature type="domain" description="Large ribosomal subunit protein bL25 beta" evidence="8">
    <location>
        <begin position="101"/>
        <end position="181"/>
    </location>
</feature>
<dbReference type="Gene3D" id="2.170.120.20">
    <property type="entry name" value="Ribosomal protein L25, beta domain"/>
    <property type="match status" value="1"/>
</dbReference>
<sequence>MKHFKLSATVRKADQLGKKATKGLRSEGLVPVVLYGGSETQHLIVKADDINKLIYTPDIYLIELDIEGKQVKAVLKEVQFHPVSDKTLHADLYEVSEDKPIVMSVPVVLDGHAVGVRAGGKLVREKRNLRVRAIYDKIPETLVIDVTNLKLGKTIQVHELSFEGLELVDAPQAVVCAVKQTRAARGKDAAGGELSETEEGSEHAEEHKDAE</sequence>
<dbReference type="InterPro" id="IPR001021">
    <property type="entry name" value="Ribosomal_bL25_long"/>
</dbReference>
<dbReference type="NCBIfam" id="NF004132">
    <property type="entry name" value="PRK05618.2-2"/>
    <property type="match status" value="1"/>
</dbReference>
<dbReference type="InterPro" id="IPR011035">
    <property type="entry name" value="Ribosomal_bL25/Gln-tRNA_synth"/>
</dbReference>
<keyword evidence="2 5" id="KW-0694">RNA-binding</keyword>
<feature type="domain" description="Large ribosomal subunit protein bL25 L25" evidence="7">
    <location>
        <begin position="6"/>
        <end position="92"/>
    </location>
</feature>
<feature type="region of interest" description="Disordered" evidence="6">
    <location>
        <begin position="184"/>
        <end position="211"/>
    </location>
</feature>
<accession>F4KJS5</accession>
<dbReference type="Pfam" id="PF01386">
    <property type="entry name" value="Ribosomal_L25p"/>
    <property type="match status" value="1"/>
</dbReference>
<keyword evidence="3 5" id="KW-0689">Ribosomal protein</keyword>
<dbReference type="GO" id="GO:0006412">
    <property type="term" value="P:translation"/>
    <property type="evidence" value="ECO:0007669"/>
    <property type="project" value="UniProtKB-UniRule"/>
</dbReference>
<dbReference type="EMBL" id="CP002689">
    <property type="protein sequence ID" value="AEE12652.1"/>
    <property type="molecule type" value="Genomic_DNA"/>
</dbReference>
<evidence type="ECO:0000256" key="2">
    <source>
        <dbReference type="ARBA" id="ARBA00022884"/>
    </source>
</evidence>
<evidence type="ECO:0000256" key="5">
    <source>
        <dbReference type="HAMAP-Rule" id="MF_01334"/>
    </source>
</evidence>
<evidence type="ECO:0000256" key="1">
    <source>
        <dbReference type="ARBA" id="ARBA00022730"/>
    </source>
</evidence>
<evidence type="ECO:0000259" key="7">
    <source>
        <dbReference type="Pfam" id="PF01386"/>
    </source>
</evidence>
<feature type="compositionally biased region" description="Basic and acidic residues" evidence="6">
    <location>
        <begin position="200"/>
        <end position="211"/>
    </location>
</feature>
<dbReference type="Proteomes" id="UP000006545">
    <property type="component" value="Chromosome"/>
</dbReference>
<dbReference type="STRING" id="879243.Poras_0702"/>
<evidence type="ECO:0000259" key="8">
    <source>
        <dbReference type="Pfam" id="PF14693"/>
    </source>
</evidence>